<dbReference type="HOGENOM" id="CLU_120145_0_0_1"/>
<dbReference type="InParanoid" id="E3LVW9"/>
<reference evidence="3" key="1">
    <citation type="submission" date="2007-07" db="EMBL/GenBank/DDBJ databases">
        <title>PCAP assembly of the Caenorhabditis remanei genome.</title>
        <authorList>
            <consortium name="The Caenorhabditis remanei Sequencing Consortium"/>
            <person name="Wilson R.K."/>
        </authorList>
    </citation>
    <scope>NUCLEOTIDE SEQUENCE [LARGE SCALE GENOMIC DNA]</scope>
    <source>
        <strain evidence="3">PB4641</strain>
    </source>
</reference>
<dbReference type="OrthoDB" id="5845432at2759"/>
<dbReference type="AlphaFoldDB" id="E3LVW9"/>
<accession>E3LVW9</accession>
<evidence type="ECO:0000313" key="4">
    <source>
        <dbReference type="Proteomes" id="UP000008281"/>
    </source>
</evidence>
<sequence length="196" mass="22019">MRTLHKISTDEISVKQGGFFLKVTNLSKNTNNVCFRIGKDISLSFMFIAFENPRMTDGLVPPPTLKWNLETIATCVAIILVMVVNIIGLVFTIFWCLRSKEDGIELGINGAPVNQFVEPNIRMKLKLPKVRGDAVLDSTQDVFELRVPSNGNQFNACHEQTVIVARNKRRRTYSVPLESRPRTQSTGSHQLTATEV</sequence>
<feature type="region of interest" description="Disordered" evidence="1">
    <location>
        <begin position="174"/>
        <end position="196"/>
    </location>
</feature>
<proteinExistence type="predicted"/>
<feature type="compositionally biased region" description="Polar residues" evidence="1">
    <location>
        <begin position="182"/>
        <end position="196"/>
    </location>
</feature>
<dbReference type="FunCoup" id="E3LVW9">
    <property type="interactions" value="480"/>
</dbReference>
<feature type="transmembrane region" description="Helical" evidence="2">
    <location>
        <begin position="71"/>
        <end position="97"/>
    </location>
</feature>
<keyword evidence="2" id="KW-0472">Membrane</keyword>
<organism evidence="4">
    <name type="scientific">Caenorhabditis remanei</name>
    <name type="common">Caenorhabditis vulgaris</name>
    <dbReference type="NCBI Taxonomy" id="31234"/>
    <lineage>
        <taxon>Eukaryota</taxon>
        <taxon>Metazoa</taxon>
        <taxon>Ecdysozoa</taxon>
        <taxon>Nematoda</taxon>
        <taxon>Chromadorea</taxon>
        <taxon>Rhabditida</taxon>
        <taxon>Rhabditina</taxon>
        <taxon>Rhabditomorpha</taxon>
        <taxon>Rhabditoidea</taxon>
        <taxon>Rhabditidae</taxon>
        <taxon>Peloderinae</taxon>
        <taxon>Caenorhabditis</taxon>
    </lineage>
</organism>
<dbReference type="Proteomes" id="UP000008281">
    <property type="component" value="Unassembled WGS sequence"/>
</dbReference>
<keyword evidence="2" id="KW-0812">Transmembrane</keyword>
<protein>
    <submittedName>
        <fullName evidence="3">Uncharacterized protein</fullName>
    </submittedName>
</protein>
<dbReference type="EMBL" id="DS268416">
    <property type="protein sequence ID" value="EFP12572.1"/>
    <property type="molecule type" value="Genomic_DNA"/>
</dbReference>
<keyword evidence="4" id="KW-1185">Reference proteome</keyword>
<keyword evidence="2" id="KW-1133">Transmembrane helix</keyword>
<evidence type="ECO:0000256" key="2">
    <source>
        <dbReference type="SAM" id="Phobius"/>
    </source>
</evidence>
<evidence type="ECO:0000313" key="3">
    <source>
        <dbReference type="EMBL" id="EFP12572.1"/>
    </source>
</evidence>
<gene>
    <name evidence="3" type="ORF">CRE_29598</name>
</gene>
<dbReference type="eggNOG" id="KOG3662">
    <property type="taxonomic scope" value="Eukaryota"/>
</dbReference>
<name>E3LVW9_CAERE</name>
<evidence type="ECO:0000256" key="1">
    <source>
        <dbReference type="SAM" id="MobiDB-lite"/>
    </source>
</evidence>
<dbReference type="OMA" id="EPNIRMK"/>